<keyword evidence="3" id="KW-1185">Reference proteome</keyword>
<dbReference type="EMBL" id="JBBMFN010000055">
    <property type="protein sequence ID" value="MEQ2467543.1"/>
    <property type="molecule type" value="Genomic_DNA"/>
</dbReference>
<protein>
    <submittedName>
        <fullName evidence="2">Sugar ABC transporter substrate-binding protein</fullName>
    </submittedName>
</protein>
<name>A0ABV1F4P5_9BACI</name>
<organism evidence="2 3">
    <name type="scientific">Niallia hominis</name>
    <dbReference type="NCBI Taxonomy" id="3133173"/>
    <lineage>
        <taxon>Bacteria</taxon>
        <taxon>Bacillati</taxon>
        <taxon>Bacillota</taxon>
        <taxon>Bacilli</taxon>
        <taxon>Bacillales</taxon>
        <taxon>Bacillaceae</taxon>
        <taxon>Niallia</taxon>
    </lineage>
</organism>
<evidence type="ECO:0000313" key="3">
    <source>
        <dbReference type="Proteomes" id="UP001465426"/>
    </source>
</evidence>
<dbReference type="RefSeq" id="WP_349205153.1">
    <property type="nucleotide sequence ID" value="NZ_JBBMFN010000055.1"/>
</dbReference>
<evidence type="ECO:0000256" key="1">
    <source>
        <dbReference type="SAM" id="SignalP"/>
    </source>
</evidence>
<feature type="chain" id="PRO_5046553618" evidence="1">
    <location>
        <begin position="22"/>
        <end position="414"/>
    </location>
</feature>
<reference evidence="2 3" key="1">
    <citation type="submission" date="2024-03" db="EMBL/GenBank/DDBJ databases">
        <title>Human intestinal bacterial collection.</title>
        <authorList>
            <person name="Pauvert C."/>
            <person name="Hitch T.C.A."/>
            <person name="Clavel T."/>
        </authorList>
    </citation>
    <scope>NUCLEOTIDE SEQUENCE [LARGE SCALE GENOMIC DNA]</scope>
    <source>
        <strain evidence="2 3">CLA-SR-H024</strain>
    </source>
</reference>
<dbReference type="PANTHER" id="PTHR43649:SF12">
    <property type="entry name" value="DIACETYLCHITOBIOSE BINDING PROTEIN DASA"/>
    <property type="match status" value="1"/>
</dbReference>
<dbReference type="InterPro" id="IPR006059">
    <property type="entry name" value="SBP"/>
</dbReference>
<dbReference type="InterPro" id="IPR050490">
    <property type="entry name" value="Bact_solute-bd_prot1"/>
</dbReference>
<dbReference type="Pfam" id="PF01547">
    <property type="entry name" value="SBP_bac_1"/>
    <property type="match status" value="1"/>
</dbReference>
<sequence>MKKIGVALLAVILLLTITACGNEKASSSGEKEITILYVGDQFWQDQAAEFEEETGIKVNYEVVGFEQLHDKMFTALSGGSDDYDIIHVRDDWADEFASQGFLEPLDDYITDDMKNSFSQLSFDNLSYDGNIYGVPRYLWLTQFYYNKEIFEEAGITKVPETWDELIEVGKQIQEKTDIEYALSTQLREQDAIRPFILNLRAEGGEFWDYSTNKPTFNTPEGLKSLQRLEEINMDAKILDPLSFENESSKDQFLQGKTAMFIGYPDIVGFANDQEKSKIIGKLGTALMPGSTEKTSSLAETGAIGIPANSKHKEEAFEFIKFATSAEQEKKMALSEVARIPANLDVLEDSEVLEKYPHFAYVSEQIQYPHGLFKHKQATLISDTVSRQFIQVIKGEKNAEKALSDAEAEVLNINP</sequence>
<dbReference type="SUPFAM" id="SSF53850">
    <property type="entry name" value="Periplasmic binding protein-like II"/>
    <property type="match status" value="1"/>
</dbReference>
<keyword evidence="1" id="KW-0732">Signal</keyword>
<dbReference type="Gene3D" id="3.40.190.10">
    <property type="entry name" value="Periplasmic binding protein-like II"/>
    <property type="match status" value="2"/>
</dbReference>
<dbReference type="Proteomes" id="UP001465426">
    <property type="component" value="Unassembled WGS sequence"/>
</dbReference>
<accession>A0ABV1F4P5</accession>
<dbReference type="CDD" id="cd13585">
    <property type="entry name" value="PBP2_TMBP_like"/>
    <property type="match status" value="1"/>
</dbReference>
<proteinExistence type="predicted"/>
<gene>
    <name evidence="2" type="ORF">WMO63_17960</name>
</gene>
<comment type="caution">
    <text evidence="2">The sequence shown here is derived from an EMBL/GenBank/DDBJ whole genome shotgun (WGS) entry which is preliminary data.</text>
</comment>
<evidence type="ECO:0000313" key="2">
    <source>
        <dbReference type="EMBL" id="MEQ2467543.1"/>
    </source>
</evidence>
<dbReference type="PANTHER" id="PTHR43649">
    <property type="entry name" value="ARABINOSE-BINDING PROTEIN-RELATED"/>
    <property type="match status" value="1"/>
</dbReference>
<dbReference type="PROSITE" id="PS51257">
    <property type="entry name" value="PROKAR_LIPOPROTEIN"/>
    <property type="match status" value="1"/>
</dbReference>
<feature type="signal peptide" evidence="1">
    <location>
        <begin position="1"/>
        <end position="21"/>
    </location>
</feature>